<comment type="similarity">
    <text evidence="1">Belongs to the outer membrane factor (OMF) (TC 1.B.17) family.</text>
</comment>
<evidence type="ECO:0000313" key="3">
    <source>
        <dbReference type="EMBL" id="NII05536.1"/>
    </source>
</evidence>
<dbReference type="EMBL" id="JAARLZ010000002">
    <property type="protein sequence ID" value="NII05536.1"/>
    <property type="molecule type" value="Genomic_DNA"/>
</dbReference>
<dbReference type="PANTHER" id="PTHR30203">
    <property type="entry name" value="OUTER MEMBRANE CATION EFFLUX PROTEIN"/>
    <property type="match status" value="1"/>
</dbReference>
<protein>
    <submittedName>
        <fullName evidence="3">TolC family protein</fullName>
    </submittedName>
</protein>
<dbReference type="InterPro" id="IPR010131">
    <property type="entry name" value="MdtP/NodT-like"/>
</dbReference>
<dbReference type="InterPro" id="IPR003423">
    <property type="entry name" value="OMP_efflux"/>
</dbReference>
<dbReference type="SUPFAM" id="SSF56954">
    <property type="entry name" value="Outer membrane efflux proteins (OEP)"/>
    <property type="match status" value="1"/>
</dbReference>
<dbReference type="PANTHER" id="PTHR30203:SF24">
    <property type="entry name" value="BLR4935 PROTEIN"/>
    <property type="match status" value="1"/>
</dbReference>
<keyword evidence="4" id="KW-1185">Reference proteome</keyword>
<evidence type="ECO:0000256" key="1">
    <source>
        <dbReference type="ARBA" id="ARBA00007613"/>
    </source>
</evidence>
<feature type="signal peptide" evidence="2">
    <location>
        <begin position="1"/>
        <end position="24"/>
    </location>
</feature>
<keyword evidence="2" id="KW-0732">Signal</keyword>
<dbReference type="AlphaFoldDB" id="A0A7X5U7Z5"/>
<evidence type="ECO:0000256" key="2">
    <source>
        <dbReference type="SAM" id="SignalP"/>
    </source>
</evidence>
<feature type="chain" id="PRO_5030726448" evidence="2">
    <location>
        <begin position="25"/>
        <end position="443"/>
    </location>
</feature>
<proteinExistence type="inferred from homology"/>
<sequence length="443" mass="46884">MPSTKALSLIASLAAMGLAGCAHYAPLPLNPSARFASSVNGLHGDASASTPLTEAEVVQLVLQNNPSLHLAAIQHRETEAQGRGGALLPNPSFSGSLGYLLSGAGNATAWTAGLAQGVNGWITLKARRDEAKASLREVDASLAWQAWQDVGKARVLVADVVLEKELLRVQVDLADALGRQSEALARAKARGDIDATVSGPVALAAAEARANVADTERALADKRRELASLMGLAFDADVTFAPLLPLQAPDPGAVDAAIDSMAAHRPDLVALRMGYDAEDARFRQAILSQFPPLTIGYNASQDNSRVTNGGPALVFDLPVFDRGRARVDAEAATRQRLHDEYGYRIADATDEARALLAACQRSRAQWMRLDQVAAGDTDSLATASSALHRGDVDQATYTDIAVARLSRQVTLIRLQIVMREQRAAMDTLLGTGMPEIHLLAGTP</sequence>
<dbReference type="PROSITE" id="PS51257">
    <property type="entry name" value="PROKAR_LIPOPROTEIN"/>
    <property type="match status" value="1"/>
</dbReference>
<dbReference type="Gene3D" id="1.20.1600.10">
    <property type="entry name" value="Outer membrane efflux proteins (OEP)"/>
    <property type="match status" value="1"/>
</dbReference>
<accession>A0A7X5U7Z5</accession>
<dbReference type="Pfam" id="PF02321">
    <property type="entry name" value="OEP"/>
    <property type="match status" value="1"/>
</dbReference>
<evidence type="ECO:0000313" key="4">
    <source>
        <dbReference type="Proteomes" id="UP000490980"/>
    </source>
</evidence>
<dbReference type="GO" id="GO:0015562">
    <property type="term" value="F:efflux transmembrane transporter activity"/>
    <property type="evidence" value="ECO:0007669"/>
    <property type="project" value="InterPro"/>
</dbReference>
<dbReference type="Proteomes" id="UP000490980">
    <property type="component" value="Unassembled WGS sequence"/>
</dbReference>
<comment type="caution">
    <text evidence="3">The sequence shown here is derived from an EMBL/GenBank/DDBJ whole genome shotgun (WGS) entry which is preliminary data.</text>
</comment>
<organism evidence="3 4">
    <name type="scientific">Luteibacter anthropi</name>
    <dbReference type="NCBI Taxonomy" id="564369"/>
    <lineage>
        <taxon>Bacteria</taxon>
        <taxon>Pseudomonadati</taxon>
        <taxon>Pseudomonadota</taxon>
        <taxon>Gammaproteobacteria</taxon>
        <taxon>Lysobacterales</taxon>
        <taxon>Rhodanobacteraceae</taxon>
        <taxon>Luteibacter</taxon>
    </lineage>
</organism>
<dbReference type="RefSeq" id="WP_166946636.1">
    <property type="nucleotide sequence ID" value="NZ_JAARLZ010000002.1"/>
</dbReference>
<reference evidence="3 4" key="1">
    <citation type="submission" date="2020-03" db="EMBL/GenBank/DDBJ databases">
        <authorList>
            <person name="Lai Q."/>
        </authorList>
    </citation>
    <scope>NUCLEOTIDE SEQUENCE [LARGE SCALE GENOMIC DNA]</scope>
    <source>
        <strain evidence="3 4">CCUG 25036</strain>
    </source>
</reference>
<gene>
    <name evidence="3" type="ORF">HBF25_03920</name>
</gene>
<name>A0A7X5U7Z5_9GAMM</name>